<accession>A0A1E8F0H1</accession>
<evidence type="ECO:0000259" key="1">
    <source>
        <dbReference type="SMART" id="SM01058"/>
    </source>
</evidence>
<dbReference type="InterPro" id="IPR052531">
    <property type="entry name" value="CarD-like_regulator"/>
</dbReference>
<dbReference type="Gene3D" id="2.40.10.170">
    <property type="match status" value="1"/>
</dbReference>
<dbReference type="AlphaFoldDB" id="A0A1E8F0H1"/>
<protein>
    <submittedName>
        <fullName evidence="2">RNA polymerase-binding transcription factor CarD</fullName>
    </submittedName>
</protein>
<keyword evidence="3" id="KW-1185">Reference proteome</keyword>
<dbReference type="SUPFAM" id="SSF141259">
    <property type="entry name" value="CarD-like"/>
    <property type="match status" value="1"/>
</dbReference>
<dbReference type="InterPro" id="IPR042215">
    <property type="entry name" value="CarD-like_C"/>
</dbReference>
<evidence type="ECO:0000313" key="2">
    <source>
        <dbReference type="EMBL" id="OFI06920.1"/>
    </source>
</evidence>
<dbReference type="Pfam" id="PF21095">
    <property type="entry name" value="CarD_C"/>
    <property type="match status" value="1"/>
</dbReference>
<dbReference type="InterPro" id="IPR003711">
    <property type="entry name" value="CarD-like/TRCF_RID"/>
</dbReference>
<reference evidence="2 3" key="1">
    <citation type="submission" date="2016-06" db="EMBL/GenBank/DDBJ databases">
        <title>Genome sequence of Clostridium acetireducens DSM 10703.</title>
        <authorList>
            <person name="Poehlein A."/>
            <person name="Fluechter S."/>
            <person name="Duerre P."/>
            <person name="Daniel R."/>
        </authorList>
    </citation>
    <scope>NUCLEOTIDE SEQUENCE [LARGE SCALE GENOMIC DNA]</scope>
    <source>
        <strain evidence="2 3">DSM 10703</strain>
    </source>
</reference>
<dbReference type="PANTHER" id="PTHR38447">
    <property type="entry name" value="TRANSCRIPTION FACTOR YDEB-RELATED"/>
    <property type="match status" value="1"/>
</dbReference>
<proteinExistence type="predicted"/>
<dbReference type="STRING" id="1121290.CLAOCE_07140"/>
<name>A0A1E8F0H1_9CLOT</name>
<dbReference type="InterPro" id="IPR048792">
    <property type="entry name" value="CarD_C"/>
</dbReference>
<dbReference type="GO" id="GO:0009303">
    <property type="term" value="P:rRNA transcription"/>
    <property type="evidence" value="ECO:0007669"/>
    <property type="project" value="TreeGrafter"/>
</dbReference>
<evidence type="ECO:0000313" key="3">
    <source>
        <dbReference type="Proteomes" id="UP000175744"/>
    </source>
</evidence>
<dbReference type="SMART" id="SM01058">
    <property type="entry name" value="CarD_TRCF"/>
    <property type="match status" value="1"/>
</dbReference>
<comment type="caution">
    <text evidence="2">The sequence shown here is derived from an EMBL/GenBank/DDBJ whole genome shotgun (WGS) entry which is preliminary data.</text>
</comment>
<dbReference type="OrthoDB" id="9786074at2"/>
<dbReference type="InterPro" id="IPR036101">
    <property type="entry name" value="CarD-like/TRCF_RID_sf"/>
</dbReference>
<dbReference type="EMBL" id="LZFO01000007">
    <property type="protein sequence ID" value="OFI06920.1"/>
    <property type="molecule type" value="Genomic_DNA"/>
</dbReference>
<dbReference type="Proteomes" id="UP000175744">
    <property type="component" value="Unassembled WGS sequence"/>
</dbReference>
<feature type="domain" description="CarD-like/TRCF RNAP-interacting" evidence="1">
    <location>
        <begin position="1"/>
        <end position="112"/>
    </location>
</feature>
<dbReference type="PANTHER" id="PTHR38447:SF1">
    <property type="entry name" value="RNA POLYMERASE-BINDING TRANSCRIPTION FACTOR CARD"/>
    <property type="match status" value="1"/>
</dbReference>
<dbReference type="RefSeq" id="WP_070109670.1">
    <property type="nucleotide sequence ID" value="NZ_LZFO01000007.1"/>
</dbReference>
<sequence length="159" mass="18946">MLKYGQKVFLKNYGAGLVIDKEYKEYLNKKEEKYVLLYFLLDGIKMHIPIKNFKNYSIRDINTQDDILKNLNKIKTTPDFIEEKWNKRYKQNNKKISTGILEKQCEIIRDLRYLKMEKKLPPVEQKMLKRVQGLVASEISLAFDISLEMSYNKIKTISK</sequence>
<dbReference type="Gene3D" id="1.20.58.1290">
    <property type="entry name" value="CarD-like, C-terminal domain"/>
    <property type="match status" value="1"/>
</dbReference>
<gene>
    <name evidence="2" type="primary">carD</name>
    <name evidence="2" type="ORF">CLOACE_07140</name>
</gene>
<organism evidence="2 3">
    <name type="scientific">Clostridium acetireducens DSM 10703</name>
    <dbReference type="NCBI Taxonomy" id="1121290"/>
    <lineage>
        <taxon>Bacteria</taxon>
        <taxon>Bacillati</taxon>
        <taxon>Bacillota</taxon>
        <taxon>Clostridia</taxon>
        <taxon>Eubacteriales</taxon>
        <taxon>Clostridiaceae</taxon>
        <taxon>Clostridium</taxon>
    </lineage>
</organism>